<proteinExistence type="predicted"/>
<evidence type="ECO:0000313" key="3">
    <source>
        <dbReference type="Proteomes" id="UP001519460"/>
    </source>
</evidence>
<feature type="compositionally biased region" description="Polar residues" evidence="1">
    <location>
        <begin position="154"/>
        <end position="163"/>
    </location>
</feature>
<name>A0ABD0JGI7_9CAEN</name>
<feature type="compositionally biased region" description="Basic and acidic residues" evidence="1">
    <location>
        <begin position="428"/>
        <end position="437"/>
    </location>
</feature>
<accession>A0ABD0JGI7</accession>
<feature type="compositionally biased region" description="Basic and acidic residues" evidence="1">
    <location>
        <begin position="1"/>
        <end position="19"/>
    </location>
</feature>
<feature type="region of interest" description="Disordered" evidence="1">
    <location>
        <begin position="128"/>
        <end position="164"/>
    </location>
</feature>
<gene>
    <name evidence="2" type="ORF">BaRGS_00034736</name>
</gene>
<feature type="non-terminal residue" evidence="2">
    <location>
        <position position="1"/>
    </location>
</feature>
<evidence type="ECO:0000313" key="2">
    <source>
        <dbReference type="EMBL" id="KAK7474026.1"/>
    </source>
</evidence>
<sequence length="566" mass="62720">PSLRDYNRTRLHSHQEQHGGHHNKVTAVAQQVMMLAICVFAAVLAIAETAAATANVEAATVEAATVETATVEAATVEAATVETAIAEIAHESVAPWCDDFRTGEPHHHIRMSALYIALLLDQSESIFDQQPKSPVPQQEKTDTRMSETGKGNWPSYTAETPHSPTEKHLEVTMFEPFDFDNPIPESIFADRQPGPSLQQEKTVMAEAGGGDWPVNSAETPTSLEEEQPKEITFQPFSFESPRSESVFDQQPPKPSVQQEKTDTRMFDTGNGDWSSYTAETSHSPPEKHLEETMFEPFDFDSPTSESICHQSPAQKGKSDTLMTEADKGGWPVNTVENTGSPITFLPFDFHSPTAESYFDQPPTRTAPVRQEKSDTLMTETGTRGWPFHSLDTPASLTEKQSEVITYQPPPTTRSVRDQQPAPSAPGRLETRDQKDGGDWPAFGNDAEEAEREDGDWRDVVRLNPPQDMTAANKADAEYISGVLRLVHRNVLVPPCGTLPLLRRFLGRGVHMLRTAVRMLWRRVHRVHLKRSSALISDVSVFFASLCVSPVRVGSSKLFGCVTYTEL</sequence>
<feature type="region of interest" description="Disordered" evidence="1">
    <location>
        <begin position="406"/>
        <end position="454"/>
    </location>
</feature>
<protein>
    <submittedName>
        <fullName evidence="2">Uncharacterized protein</fullName>
    </submittedName>
</protein>
<evidence type="ECO:0000256" key="1">
    <source>
        <dbReference type="SAM" id="MobiDB-lite"/>
    </source>
</evidence>
<dbReference type="Proteomes" id="UP001519460">
    <property type="component" value="Unassembled WGS sequence"/>
</dbReference>
<keyword evidence="3" id="KW-1185">Reference proteome</keyword>
<feature type="non-terminal residue" evidence="2">
    <location>
        <position position="566"/>
    </location>
</feature>
<dbReference type="EMBL" id="JACVVK020000450">
    <property type="protein sequence ID" value="KAK7474026.1"/>
    <property type="molecule type" value="Genomic_DNA"/>
</dbReference>
<organism evidence="2 3">
    <name type="scientific">Batillaria attramentaria</name>
    <dbReference type="NCBI Taxonomy" id="370345"/>
    <lineage>
        <taxon>Eukaryota</taxon>
        <taxon>Metazoa</taxon>
        <taxon>Spiralia</taxon>
        <taxon>Lophotrochozoa</taxon>
        <taxon>Mollusca</taxon>
        <taxon>Gastropoda</taxon>
        <taxon>Caenogastropoda</taxon>
        <taxon>Sorbeoconcha</taxon>
        <taxon>Cerithioidea</taxon>
        <taxon>Batillariidae</taxon>
        <taxon>Batillaria</taxon>
    </lineage>
</organism>
<feature type="region of interest" description="Disordered" evidence="1">
    <location>
        <begin position="301"/>
        <end position="321"/>
    </location>
</feature>
<comment type="caution">
    <text evidence="2">The sequence shown here is derived from an EMBL/GenBank/DDBJ whole genome shotgun (WGS) entry which is preliminary data.</text>
</comment>
<feature type="region of interest" description="Disordered" evidence="1">
    <location>
        <begin position="207"/>
        <end position="265"/>
    </location>
</feature>
<feature type="compositionally biased region" description="Polar residues" evidence="1">
    <location>
        <begin position="128"/>
        <end position="138"/>
    </location>
</feature>
<dbReference type="AlphaFoldDB" id="A0ABD0JGI7"/>
<feature type="region of interest" description="Disordered" evidence="1">
    <location>
        <begin position="356"/>
        <end position="394"/>
    </location>
</feature>
<feature type="compositionally biased region" description="Polar residues" evidence="1">
    <location>
        <begin position="301"/>
        <end position="313"/>
    </location>
</feature>
<feature type="region of interest" description="Disordered" evidence="1">
    <location>
        <begin position="1"/>
        <end position="22"/>
    </location>
</feature>
<reference evidence="2 3" key="1">
    <citation type="journal article" date="2023" name="Sci. Data">
        <title>Genome assembly of the Korean intertidal mud-creeper Batillaria attramentaria.</title>
        <authorList>
            <person name="Patra A.K."/>
            <person name="Ho P.T."/>
            <person name="Jun S."/>
            <person name="Lee S.J."/>
            <person name="Kim Y."/>
            <person name="Won Y.J."/>
        </authorList>
    </citation>
    <scope>NUCLEOTIDE SEQUENCE [LARGE SCALE GENOMIC DNA]</scope>
    <source>
        <strain evidence="2">Wonlab-2016</strain>
    </source>
</reference>